<dbReference type="GO" id="GO:0008270">
    <property type="term" value="F:zinc ion binding"/>
    <property type="evidence" value="ECO:0007669"/>
    <property type="project" value="UniProtKB-KW"/>
</dbReference>
<feature type="domain" description="Tudor" evidence="6">
    <location>
        <begin position="374"/>
        <end position="433"/>
    </location>
</feature>
<dbReference type="FunFam" id="2.30.30.140:FF:000018">
    <property type="entry name" value="Serine/threonine-protein kinase 31"/>
    <property type="match status" value="2"/>
</dbReference>
<dbReference type="CDD" id="cd20409">
    <property type="entry name" value="Tudor_TDRD1_rpt2"/>
    <property type="match status" value="1"/>
</dbReference>
<evidence type="ECO:0000256" key="2">
    <source>
        <dbReference type="ARBA" id="ARBA00022771"/>
    </source>
</evidence>
<evidence type="ECO:0000259" key="6">
    <source>
        <dbReference type="PROSITE" id="PS50304"/>
    </source>
</evidence>
<evidence type="ECO:0000313" key="8">
    <source>
        <dbReference type="Ensembl" id="ENSGWIP00000046398.1"/>
    </source>
</evidence>
<dbReference type="PROSITE" id="PS50304">
    <property type="entry name" value="TUDOR"/>
    <property type="match status" value="4"/>
</dbReference>
<feature type="domain" description="Tudor" evidence="6">
    <location>
        <begin position="145"/>
        <end position="205"/>
    </location>
</feature>
<dbReference type="PANTHER" id="PTHR22948:SF29">
    <property type="entry name" value="FI02030P-RELATED"/>
    <property type="match status" value="1"/>
</dbReference>
<keyword evidence="3" id="KW-0862">Zinc</keyword>
<evidence type="ECO:0000256" key="3">
    <source>
        <dbReference type="ARBA" id="ARBA00022833"/>
    </source>
</evidence>
<keyword evidence="1" id="KW-0479">Metal-binding</keyword>
<sequence>MYFFIKTLSQCQFSVDSQMSGAALQALTVHLCNFCARQGDFKCNRCMKVVYCSVKCQSEDWKAHRHLCNPNNMENVDATIERVTMKDLPASVNVKGAEIQGTVVEFYNPGRFFFLPQSPDISQALQNISAELQKTYSGSSETNHEPRVGEVCAVRFSLDLKWYRGLVQIFSPEKKIAKILYIDFGNEEDVPVNRIRPLAANILKLGPCVMQCCTARVVPMAETWSGECCITLSQMLGRTPVTVKIMDQQENGHVYAVDILLSMGKQLSTYLLDHGYAQQVTDTATQSQQGIDAIMNAALENFRSLSNGKDDNNWAQPPEPLTQTVGDHLSVVVTHFDSPNNFIVQKVKNAGLIQDLQLKLREHCSHVAAPQNFRPAPGTVCCAQFTEDKQWYRAKVLAYSSKDRVCVGYIDFGNSEEVDLGYLFPITSSLLALPAQAMPCGLAGVQPFGQTWTNDCLLAMQQRVSNRILLIKIQGEDEGKALVMMVDESSDPQADVAELLISAGYAAPAIVHTQSDQRGKETTTTPEKHNVPAQELLVWPKVELPLDNQTVVLQTVFVESPKEFYCCISNPTDEKKRTELAAQLKLHCEADPSPFVPKVGEPCCAIFPGDGSCYRAMVQSLLEDKVSVSLVDYGHSVTIESSCLRSITPKLLKLPFQAIRCWLAGVEHQGSEWSSEARLRFQSQVNGCQLSARVISINEEGYGVELVNKEQNVAAALLSEKLAKDIGLMAKEMQDNPSPAAETVECTEPKSHIQTLQAGVPSNERPTQEQNAASCPGPSFSVDWKTVELPLNETFKPFVVGFVNPSLFYLSCVNPGKLLMMALAAYCTNNHRFLSSATTNRPTPGAACCAQFSDNNWYRAVVLEAGENNVSVVYADYGNRDTVPLTRVMPIPVHLLKLPFQICRCTLSGKEGFPTERPDDVQQMLMSGVLTTVQSFDGRANVLSLALPAESGGPQVSGVTGDASHAHIKSNPHLDATQKSDKPVSSTSIKATTSPDRPQPNSIPNTLTGLENTTDGFTKPSQPSEPSSHTLQQRNTQAAAVNSWSAATLHSPLRRWRSPPLPGGVGRTGNPISAGWCPEMGKLT</sequence>
<dbReference type="SUPFAM" id="SSF63748">
    <property type="entry name" value="Tudor/PWWP/MBT"/>
    <property type="match status" value="4"/>
</dbReference>
<feature type="compositionally biased region" description="Polar residues" evidence="5">
    <location>
        <begin position="983"/>
        <end position="1048"/>
    </location>
</feature>
<reference evidence="8" key="3">
    <citation type="submission" date="2025-09" db="UniProtKB">
        <authorList>
            <consortium name="Ensembl"/>
        </authorList>
    </citation>
    <scope>IDENTIFICATION</scope>
</reference>
<dbReference type="SUPFAM" id="SSF144232">
    <property type="entry name" value="HIT/MYND zinc finger-like"/>
    <property type="match status" value="1"/>
</dbReference>
<feature type="region of interest" description="Disordered" evidence="5">
    <location>
        <begin position="949"/>
        <end position="1084"/>
    </location>
</feature>
<organism evidence="8 9">
    <name type="scientific">Gouania willdenowi</name>
    <name type="common">Blunt-snouted clingfish</name>
    <name type="synonym">Lepadogaster willdenowi</name>
    <dbReference type="NCBI Taxonomy" id="441366"/>
    <lineage>
        <taxon>Eukaryota</taxon>
        <taxon>Metazoa</taxon>
        <taxon>Chordata</taxon>
        <taxon>Craniata</taxon>
        <taxon>Vertebrata</taxon>
        <taxon>Euteleostomi</taxon>
        <taxon>Actinopterygii</taxon>
        <taxon>Neopterygii</taxon>
        <taxon>Teleostei</taxon>
        <taxon>Neoteleostei</taxon>
        <taxon>Acanthomorphata</taxon>
        <taxon>Ovalentaria</taxon>
        <taxon>Blenniimorphae</taxon>
        <taxon>Blenniiformes</taxon>
        <taxon>Gobiesocoidei</taxon>
        <taxon>Gobiesocidae</taxon>
        <taxon>Gobiesocinae</taxon>
        <taxon>Gouania</taxon>
    </lineage>
</organism>
<dbReference type="PROSITE" id="PS50865">
    <property type="entry name" value="ZF_MYND_2"/>
    <property type="match status" value="1"/>
</dbReference>
<feature type="domain" description="MYND-type" evidence="7">
    <location>
        <begin position="32"/>
        <end position="68"/>
    </location>
</feature>
<proteinExistence type="predicted"/>
<dbReference type="SMART" id="SM00333">
    <property type="entry name" value="TUDOR"/>
    <property type="match status" value="4"/>
</dbReference>
<dbReference type="Proteomes" id="UP000694680">
    <property type="component" value="Chromosome 19"/>
</dbReference>
<dbReference type="Gene3D" id="2.30.30.140">
    <property type="match status" value="4"/>
</dbReference>
<dbReference type="InterPro" id="IPR035437">
    <property type="entry name" value="SNase_OB-fold_sf"/>
</dbReference>
<dbReference type="Gene3D" id="6.10.140.2220">
    <property type="match status" value="1"/>
</dbReference>
<dbReference type="AlphaFoldDB" id="A0A8C5HKW0"/>
<dbReference type="InterPro" id="IPR050621">
    <property type="entry name" value="Tudor_domain_containing"/>
</dbReference>
<dbReference type="InterPro" id="IPR047377">
    <property type="entry name" value="Tudor_TDRD1_rpt2"/>
</dbReference>
<dbReference type="Pfam" id="PF01753">
    <property type="entry name" value="zf-MYND"/>
    <property type="match status" value="1"/>
</dbReference>
<reference evidence="8" key="1">
    <citation type="submission" date="2020-06" db="EMBL/GenBank/DDBJ databases">
        <authorList>
            <consortium name="Wellcome Sanger Institute Data Sharing"/>
        </authorList>
    </citation>
    <scope>NUCLEOTIDE SEQUENCE [LARGE SCALE GENOMIC DNA]</scope>
</reference>
<reference evidence="8" key="2">
    <citation type="submission" date="2025-08" db="UniProtKB">
        <authorList>
            <consortium name="Ensembl"/>
        </authorList>
    </citation>
    <scope>IDENTIFICATION</scope>
</reference>
<dbReference type="Gene3D" id="2.40.50.90">
    <property type="match status" value="3"/>
</dbReference>
<evidence type="ECO:0000256" key="4">
    <source>
        <dbReference type="PROSITE-ProRule" id="PRU00134"/>
    </source>
</evidence>
<dbReference type="InterPro" id="IPR002999">
    <property type="entry name" value="Tudor"/>
</dbReference>
<dbReference type="FunFam" id="2.30.30.140:FF:000048">
    <property type="entry name" value="Tudor domain containing 1"/>
    <property type="match status" value="1"/>
</dbReference>
<accession>A0A8C5HKW0</accession>
<keyword evidence="2 4" id="KW-0863">Zinc-finger</keyword>
<protein>
    <submittedName>
        <fullName evidence="8">Tudor domain containing 1</fullName>
    </submittedName>
</protein>
<evidence type="ECO:0000313" key="9">
    <source>
        <dbReference type="Proteomes" id="UP000694680"/>
    </source>
</evidence>
<feature type="domain" description="Tudor" evidence="6">
    <location>
        <begin position="596"/>
        <end position="654"/>
    </location>
</feature>
<feature type="domain" description="Tudor" evidence="6">
    <location>
        <begin position="841"/>
        <end position="898"/>
    </location>
</feature>
<dbReference type="PANTHER" id="PTHR22948">
    <property type="entry name" value="TUDOR DOMAIN CONTAINING PROTEIN"/>
    <property type="match status" value="1"/>
</dbReference>
<dbReference type="InterPro" id="IPR002893">
    <property type="entry name" value="Znf_MYND"/>
</dbReference>
<dbReference type="Pfam" id="PF00567">
    <property type="entry name" value="TUDOR"/>
    <property type="match status" value="4"/>
</dbReference>
<evidence type="ECO:0000256" key="5">
    <source>
        <dbReference type="SAM" id="MobiDB-lite"/>
    </source>
</evidence>
<dbReference type="Ensembl" id="ENSGWIT00000050217.1">
    <property type="protein sequence ID" value="ENSGWIP00000046398.1"/>
    <property type="gene ID" value="ENSGWIG00000022923.1"/>
</dbReference>
<evidence type="ECO:0000259" key="7">
    <source>
        <dbReference type="PROSITE" id="PS50865"/>
    </source>
</evidence>
<name>A0A8C5HKW0_GOUWI</name>
<keyword evidence="9" id="KW-1185">Reference proteome</keyword>
<evidence type="ECO:0000256" key="1">
    <source>
        <dbReference type="ARBA" id="ARBA00022723"/>
    </source>
</evidence>